<accession>A0A2J6S8B3</accession>
<dbReference type="GO" id="GO:0005975">
    <property type="term" value="P:carbohydrate metabolic process"/>
    <property type="evidence" value="ECO:0007669"/>
    <property type="project" value="InterPro"/>
</dbReference>
<organism evidence="2 3">
    <name type="scientific">Hyaloscypha variabilis (strain UAMH 11265 / GT02V1 / F)</name>
    <name type="common">Meliniomyces variabilis</name>
    <dbReference type="NCBI Taxonomy" id="1149755"/>
    <lineage>
        <taxon>Eukaryota</taxon>
        <taxon>Fungi</taxon>
        <taxon>Dikarya</taxon>
        <taxon>Ascomycota</taxon>
        <taxon>Pezizomycotina</taxon>
        <taxon>Leotiomycetes</taxon>
        <taxon>Helotiales</taxon>
        <taxon>Hyaloscyphaceae</taxon>
        <taxon>Hyaloscypha</taxon>
        <taxon>Hyaloscypha variabilis</taxon>
    </lineage>
</organism>
<dbReference type="Gene3D" id="2.60.120.560">
    <property type="entry name" value="Exo-inulinase, domain 1"/>
    <property type="match status" value="1"/>
</dbReference>
<dbReference type="AlphaFoldDB" id="A0A2J6S8B3"/>
<keyword evidence="3" id="KW-1185">Reference proteome</keyword>
<dbReference type="InterPro" id="IPR008928">
    <property type="entry name" value="6-hairpin_glycosidase_sf"/>
</dbReference>
<reference evidence="2 3" key="1">
    <citation type="submission" date="2016-04" db="EMBL/GenBank/DDBJ databases">
        <title>A degradative enzymes factory behind the ericoid mycorrhizal symbiosis.</title>
        <authorList>
            <consortium name="DOE Joint Genome Institute"/>
            <person name="Martino E."/>
            <person name="Morin E."/>
            <person name="Grelet G."/>
            <person name="Kuo A."/>
            <person name="Kohler A."/>
            <person name="Daghino S."/>
            <person name="Barry K."/>
            <person name="Choi C."/>
            <person name="Cichocki N."/>
            <person name="Clum A."/>
            <person name="Copeland A."/>
            <person name="Hainaut M."/>
            <person name="Haridas S."/>
            <person name="Labutti K."/>
            <person name="Lindquist E."/>
            <person name="Lipzen A."/>
            <person name="Khouja H.-R."/>
            <person name="Murat C."/>
            <person name="Ohm R."/>
            <person name="Olson A."/>
            <person name="Spatafora J."/>
            <person name="Veneault-Fourrey C."/>
            <person name="Henrissat B."/>
            <person name="Grigoriev I."/>
            <person name="Martin F."/>
            <person name="Perotto S."/>
        </authorList>
    </citation>
    <scope>NUCLEOTIDE SEQUENCE [LARGE SCALE GENOMIC DNA]</scope>
    <source>
        <strain evidence="2 3">F</strain>
    </source>
</reference>
<dbReference type="Gene3D" id="1.50.10.10">
    <property type="match status" value="2"/>
</dbReference>
<name>A0A2J6S8B3_HYAVF</name>
<dbReference type="EMBL" id="KZ613938">
    <property type="protein sequence ID" value="PMD47005.1"/>
    <property type="molecule type" value="Genomic_DNA"/>
</dbReference>
<dbReference type="GO" id="GO:0016787">
    <property type="term" value="F:hydrolase activity"/>
    <property type="evidence" value="ECO:0007669"/>
    <property type="project" value="UniProtKB-KW"/>
</dbReference>
<keyword evidence="2" id="KW-0378">Hydrolase</keyword>
<dbReference type="OrthoDB" id="10036721at2759"/>
<keyword evidence="1" id="KW-0732">Signal</keyword>
<dbReference type="InterPro" id="IPR012341">
    <property type="entry name" value="6hp_glycosidase-like_sf"/>
</dbReference>
<dbReference type="Proteomes" id="UP000235786">
    <property type="component" value="Unassembled WGS sequence"/>
</dbReference>
<feature type="chain" id="PRO_5014375127" evidence="1">
    <location>
        <begin position="24"/>
        <end position="764"/>
    </location>
</feature>
<dbReference type="PANTHER" id="PTHR34987">
    <property type="entry name" value="C, PUTATIVE (AFU_ORTHOLOGUE AFUA_3G02880)-RELATED"/>
    <property type="match status" value="1"/>
</dbReference>
<sequence length="764" mass="82492">MFNMRMKWQPLFYPAILIHLVSCVANAPTSSLCSPVGLALGSTPSSQVELIQKFQLTPSTPLATLDYGHEVAGYPWFNVESVSGKVQIEVKYSEEFSGLNNNFSDGPFSFAVGLANTYRVETFEVTETGSFQAYLIQGGQRWQSIRLLTSGIITFSSIGVAALNDIWKLGARAASAACVEQGTQKAIWDVGSDGTLVRGMRAANSIQGAFFEDYTLEFDAKIERAGFGWAVAHPFTSPTESIQLNLVGDLPEDTTFVNTNKSLTPPNSVLFGFGYSLINVMTLTSYRLDNFQVPFSIKENTWYTFKTVLSGGAYLSVSINETLIFNISLANYFIGGSSIPTVGSFGFGGWQDQAATIRNVSVYDTANQTQLYRNSMTDPNIVLPEYGVHENYASVCMDGAKRDRLVWLGDLSHTTRVIAASTSRNDIIKSTLQYFLDWQTVDGFLPFAAPLGYDSSSASTAFAFGVGAASGVDLYGIVLADYQILGLLDFANYISATNDLAFAMQTFPKWEHLTGSLLGLINSTTELVDLSVAFLGPGTGDDYGVSSMGFCITSGVANTTQASQFLSQLPNLKLGPGYKDSSQVSSNDSSINISPNTNGFLLEALLLQNTTSSSITALELMKSLWSPMVNDEETTTGASWEYVDLQGNPGLGLYTSLSYPWGGAPTYLLTEYVTGLQKAEGVRGYGYGSWVVDSSAGVAMGLQDSSARVVTAFNGSLSVQWTIEWSSMKGFIEAPVATSGIFIFGGKNVVLNGREDYTFTLSIT</sequence>
<evidence type="ECO:0000313" key="3">
    <source>
        <dbReference type="Proteomes" id="UP000235786"/>
    </source>
</evidence>
<proteinExistence type="predicted"/>
<dbReference type="STRING" id="1149755.A0A2J6S8B3"/>
<dbReference type="PANTHER" id="PTHR34987:SF4">
    <property type="entry name" value="ALPHA-L-RHAMNOSIDASE C-TERMINAL DOMAIN-CONTAINING PROTEIN"/>
    <property type="match status" value="1"/>
</dbReference>
<protein>
    <submittedName>
        <fullName evidence="2">Glycoside hydrolase family 78 protein</fullName>
    </submittedName>
</protein>
<evidence type="ECO:0000313" key="2">
    <source>
        <dbReference type="EMBL" id="PMD47005.1"/>
    </source>
</evidence>
<feature type="signal peptide" evidence="1">
    <location>
        <begin position="1"/>
        <end position="23"/>
    </location>
</feature>
<evidence type="ECO:0000256" key="1">
    <source>
        <dbReference type="SAM" id="SignalP"/>
    </source>
</evidence>
<gene>
    <name evidence="2" type="ORF">L207DRAFT_606036</name>
</gene>
<dbReference type="SUPFAM" id="SSF48208">
    <property type="entry name" value="Six-hairpin glycosidases"/>
    <property type="match status" value="1"/>
</dbReference>